<reference evidence="6 7" key="1">
    <citation type="submission" date="2016-10" db="EMBL/GenBank/DDBJ databases">
        <authorList>
            <person name="de Groot N.N."/>
        </authorList>
    </citation>
    <scope>NUCLEOTIDE SEQUENCE [LARGE SCALE GENOMIC DNA]</scope>
    <source>
        <strain evidence="6 7">CGMCC 1.5012</strain>
    </source>
</reference>
<dbReference type="Pfam" id="PF01497">
    <property type="entry name" value="Peripla_BP_2"/>
    <property type="match status" value="1"/>
</dbReference>
<evidence type="ECO:0000313" key="6">
    <source>
        <dbReference type="EMBL" id="SDN65904.1"/>
    </source>
</evidence>
<dbReference type="Gene3D" id="3.40.50.1980">
    <property type="entry name" value="Nitrogenase molybdenum iron protein domain"/>
    <property type="match status" value="2"/>
</dbReference>
<dbReference type="OrthoDB" id="9816357at2"/>
<dbReference type="EMBL" id="FNID01000027">
    <property type="protein sequence ID" value="SDN65904.1"/>
    <property type="molecule type" value="Genomic_DNA"/>
</dbReference>
<dbReference type="AlphaFoldDB" id="A0A1H0D6U4"/>
<sequence>MIKKIAAAVLGCVVLVSFASCSIFEGNGGNASNPGGSEVSSAPIDVNYPLDMDGIYIEKMPQRVVSLSPALTEMVSILGYENRLVGRTDYCDYPSSVSNLPTVGSPIMLDTAKIKELKPDLILMQVPTTNEALTQMQQTGAAIVTLPKALDINSTAELYSKIFKIMEGAEAGAAKGEEYKARFLNRVTALTQATQSAAAANTEVEYTAAYIIDTVSIAATTDTYEGKLFSILGLTNVAGESVNWNYPLENLAKAKPYVLLCGSGIDIESLSSLKKFKGLSAVKKGRAYKVETAAIERQSPRMLDELERLAKEIYPDIQLSGSSAAPGASDAASEASSGKASSATAA</sequence>
<evidence type="ECO:0000259" key="5">
    <source>
        <dbReference type="PROSITE" id="PS50983"/>
    </source>
</evidence>
<evidence type="ECO:0000313" key="7">
    <source>
        <dbReference type="Proteomes" id="UP000199182"/>
    </source>
</evidence>
<keyword evidence="2 4" id="KW-0732">Signal</keyword>
<dbReference type="SUPFAM" id="SSF53807">
    <property type="entry name" value="Helical backbone' metal receptor"/>
    <property type="match status" value="1"/>
</dbReference>
<dbReference type="InterPro" id="IPR054828">
    <property type="entry name" value="Vit_B12_bind_prot"/>
</dbReference>
<feature type="chain" id="PRO_5038682777" evidence="4">
    <location>
        <begin position="20"/>
        <end position="346"/>
    </location>
</feature>
<feature type="region of interest" description="Disordered" evidence="3">
    <location>
        <begin position="320"/>
        <end position="346"/>
    </location>
</feature>
<evidence type="ECO:0000256" key="3">
    <source>
        <dbReference type="SAM" id="MobiDB-lite"/>
    </source>
</evidence>
<keyword evidence="7" id="KW-1185">Reference proteome</keyword>
<dbReference type="STRING" id="258515.SAMN05192585_1274"/>
<evidence type="ECO:0000256" key="1">
    <source>
        <dbReference type="ARBA" id="ARBA00008814"/>
    </source>
</evidence>
<accession>A0A1H0D6U4</accession>
<dbReference type="PANTHER" id="PTHR30535:SF34">
    <property type="entry name" value="MOLYBDATE-BINDING PROTEIN MOLA"/>
    <property type="match status" value="1"/>
</dbReference>
<feature type="signal peptide" evidence="4">
    <location>
        <begin position="1"/>
        <end position="19"/>
    </location>
</feature>
<dbReference type="InterPro" id="IPR002491">
    <property type="entry name" value="ABC_transptr_periplasmic_BD"/>
</dbReference>
<dbReference type="NCBIfam" id="NF038402">
    <property type="entry name" value="TroA_like"/>
    <property type="match status" value="1"/>
</dbReference>
<feature type="domain" description="Fe/B12 periplasmic-binding" evidence="5">
    <location>
        <begin position="63"/>
        <end position="317"/>
    </location>
</feature>
<comment type="similarity">
    <text evidence="1">Belongs to the bacterial solute-binding protein 8 family.</text>
</comment>
<organism evidence="6 7">
    <name type="scientific">Acetanaerobacterium elongatum</name>
    <dbReference type="NCBI Taxonomy" id="258515"/>
    <lineage>
        <taxon>Bacteria</taxon>
        <taxon>Bacillati</taxon>
        <taxon>Bacillota</taxon>
        <taxon>Clostridia</taxon>
        <taxon>Eubacteriales</taxon>
        <taxon>Oscillospiraceae</taxon>
        <taxon>Acetanaerobacterium</taxon>
    </lineage>
</organism>
<dbReference type="PANTHER" id="PTHR30535">
    <property type="entry name" value="VITAMIN B12-BINDING PROTEIN"/>
    <property type="match status" value="1"/>
</dbReference>
<dbReference type="Proteomes" id="UP000199182">
    <property type="component" value="Unassembled WGS sequence"/>
</dbReference>
<evidence type="ECO:0000256" key="2">
    <source>
        <dbReference type="ARBA" id="ARBA00022729"/>
    </source>
</evidence>
<evidence type="ECO:0000256" key="4">
    <source>
        <dbReference type="SAM" id="SignalP"/>
    </source>
</evidence>
<dbReference type="InterPro" id="IPR050902">
    <property type="entry name" value="ABC_Transporter_SBP"/>
</dbReference>
<protein>
    <submittedName>
        <fullName evidence="6">Iron complex transport system substrate-binding protein</fullName>
    </submittedName>
</protein>
<dbReference type="GO" id="GO:0071281">
    <property type="term" value="P:cellular response to iron ion"/>
    <property type="evidence" value="ECO:0007669"/>
    <property type="project" value="TreeGrafter"/>
</dbReference>
<name>A0A1H0D6U4_9FIRM</name>
<gene>
    <name evidence="6" type="ORF">SAMN05192585_1274</name>
</gene>
<proteinExistence type="inferred from homology"/>
<dbReference type="PROSITE" id="PS50983">
    <property type="entry name" value="FE_B12_PBP"/>
    <property type="match status" value="1"/>
</dbReference>
<dbReference type="PROSITE" id="PS51257">
    <property type="entry name" value="PROKAR_LIPOPROTEIN"/>
    <property type="match status" value="1"/>
</dbReference>
<dbReference type="RefSeq" id="WP_092641509.1">
    <property type="nucleotide sequence ID" value="NZ_FNID01000027.1"/>
</dbReference>